<dbReference type="Pfam" id="PF01370">
    <property type="entry name" value="Epimerase"/>
    <property type="match status" value="1"/>
</dbReference>
<dbReference type="SUPFAM" id="SSF51735">
    <property type="entry name" value="NAD(P)-binding Rossmann-fold domains"/>
    <property type="match status" value="1"/>
</dbReference>
<evidence type="ECO:0000313" key="4">
    <source>
        <dbReference type="Proteomes" id="UP000632858"/>
    </source>
</evidence>
<reference evidence="3" key="1">
    <citation type="journal article" date="2014" name="Int. J. Syst. Evol. Microbiol.">
        <title>Complete genome sequence of Corynebacterium casei LMG S-19264T (=DSM 44701T), isolated from a smear-ripened cheese.</title>
        <authorList>
            <consortium name="US DOE Joint Genome Institute (JGI-PGF)"/>
            <person name="Walter F."/>
            <person name="Albersmeier A."/>
            <person name="Kalinowski J."/>
            <person name="Ruckert C."/>
        </authorList>
    </citation>
    <scope>NUCLEOTIDE SEQUENCE</scope>
    <source>
        <strain evidence="3">CGMCC 1.12726</strain>
    </source>
</reference>
<dbReference type="Proteomes" id="UP000632858">
    <property type="component" value="Unassembled WGS sequence"/>
</dbReference>
<dbReference type="Gene3D" id="3.40.50.720">
    <property type="entry name" value="NAD(P)-binding Rossmann-like Domain"/>
    <property type="match status" value="1"/>
</dbReference>
<evidence type="ECO:0000259" key="2">
    <source>
        <dbReference type="Pfam" id="PF01370"/>
    </source>
</evidence>
<dbReference type="PANTHER" id="PTHR43574">
    <property type="entry name" value="EPIMERASE-RELATED"/>
    <property type="match status" value="1"/>
</dbReference>
<evidence type="ECO:0000313" key="3">
    <source>
        <dbReference type="EMBL" id="GGF86278.1"/>
    </source>
</evidence>
<sequence>MNILVTGSAGFIGMHTAETLLARGDTVIGFDNLNDYYDVSLKHARLTRLQAHPNYIHITADLADRAAVEAVFAAHTPQRVIHLAAQAGVRYSKENPHVYADSNLTGFLHILEGCRHHGVEHLVYASTSSAYGGNTKMPYTETESTEHPLTFYAATKKANEMMAHCYAHQYGLPCTGLRFFTVYGPWGRPDMAFFSFTKAILEGRPIPVFNYGKHTRDFTFVSDIVDGVIRACDRPATPNADWNGDAPDPASSTAPYRIYNIGSGRNTQLLRYIELLEQAIGRKAEMELMPMMVGDVPDTWASVDALHEATGYTPATPVEVGVPAFVDWYRSFYKV</sequence>
<feature type="domain" description="NAD-dependent epimerase/dehydratase" evidence="2">
    <location>
        <begin position="3"/>
        <end position="238"/>
    </location>
</feature>
<dbReference type="RefSeq" id="WP_188447472.1">
    <property type="nucleotide sequence ID" value="NZ_BMFO01000001.1"/>
</dbReference>
<dbReference type="CDD" id="cd05253">
    <property type="entry name" value="UDP_GE_SDE_e"/>
    <property type="match status" value="1"/>
</dbReference>
<dbReference type="InterPro" id="IPR001509">
    <property type="entry name" value="Epimerase_deHydtase"/>
</dbReference>
<keyword evidence="1" id="KW-0520">NAD</keyword>
<dbReference type="EMBL" id="BMFO01000001">
    <property type="protein sequence ID" value="GGF86278.1"/>
    <property type="molecule type" value="Genomic_DNA"/>
</dbReference>
<evidence type="ECO:0000256" key="1">
    <source>
        <dbReference type="ARBA" id="ARBA00023027"/>
    </source>
</evidence>
<comment type="caution">
    <text evidence="3">The sequence shown here is derived from an EMBL/GenBank/DDBJ whole genome shotgun (WGS) entry which is preliminary data.</text>
</comment>
<gene>
    <name evidence="3" type="ORF">GCM10010960_05340</name>
</gene>
<protein>
    <submittedName>
        <fullName evidence="3">NAD-dependent epimerase</fullName>
    </submittedName>
</protein>
<name>A0A917CHW7_9GAMM</name>
<accession>A0A917CHW7</accession>
<reference evidence="3" key="2">
    <citation type="submission" date="2020-09" db="EMBL/GenBank/DDBJ databases">
        <authorList>
            <person name="Sun Q."/>
            <person name="Zhou Y."/>
        </authorList>
    </citation>
    <scope>NUCLEOTIDE SEQUENCE</scope>
    <source>
        <strain evidence="3">CGMCC 1.12726</strain>
    </source>
</reference>
<keyword evidence="4" id="KW-1185">Reference proteome</keyword>
<organism evidence="3 4">
    <name type="scientific">Arenimonas maotaiensis</name>
    <dbReference type="NCBI Taxonomy" id="1446479"/>
    <lineage>
        <taxon>Bacteria</taxon>
        <taxon>Pseudomonadati</taxon>
        <taxon>Pseudomonadota</taxon>
        <taxon>Gammaproteobacteria</taxon>
        <taxon>Lysobacterales</taxon>
        <taxon>Lysobacteraceae</taxon>
        <taxon>Arenimonas</taxon>
    </lineage>
</organism>
<dbReference type="InterPro" id="IPR036291">
    <property type="entry name" value="NAD(P)-bd_dom_sf"/>
</dbReference>
<dbReference type="PRINTS" id="PR01713">
    <property type="entry name" value="NUCEPIMERASE"/>
</dbReference>
<proteinExistence type="predicted"/>
<dbReference type="AlphaFoldDB" id="A0A917CHW7"/>